<feature type="binding site" evidence="10">
    <location>
        <position position="66"/>
    </location>
    <ligand>
        <name>ATP</name>
        <dbReference type="ChEBI" id="CHEBI:30616"/>
    </ligand>
</feature>
<dbReference type="AlphaFoldDB" id="A0A2P4P7V8"/>
<evidence type="ECO:0000256" key="6">
    <source>
        <dbReference type="ARBA" id="ARBA00038999"/>
    </source>
</evidence>
<dbReference type="InterPro" id="IPR000719">
    <property type="entry name" value="Prot_kinase_dom"/>
</dbReference>
<comment type="similarity">
    <text evidence="5">Belongs to the protein kinase superfamily. STE Ser/Thr protein kinase family. MAP kinase kinase subfamily.</text>
</comment>
<evidence type="ECO:0000256" key="2">
    <source>
        <dbReference type="ARBA" id="ARBA00022741"/>
    </source>
</evidence>
<evidence type="ECO:0000256" key="3">
    <source>
        <dbReference type="ARBA" id="ARBA00022777"/>
    </source>
</evidence>
<evidence type="ECO:0000313" key="12">
    <source>
        <dbReference type="EMBL" id="POG61469.1"/>
    </source>
</evidence>
<evidence type="ECO:0000256" key="9">
    <source>
        <dbReference type="ARBA" id="ARBA00051693"/>
    </source>
</evidence>
<keyword evidence="2 10" id="KW-0547">Nucleotide-binding</keyword>
<dbReference type="GO" id="GO:0004708">
    <property type="term" value="F:MAP kinase kinase activity"/>
    <property type="evidence" value="ECO:0007669"/>
    <property type="project" value="UniProtKB-EC"/>
</dbReference>
<accession>A0A2P4P7V8</accession>
<comment type="catalytic activity">
    <reaction evidence="7">
        <text>L-seryl-[protein] + ATP = O-phospho-L-seryl-[protein] + ADP + H(+)</text>
        <dbReference type="Rhea" id="RHEA:17989"/>
        <dbReference type="Rhea" id="RHEA-COMP:9863"/>
        <dbReference type="Rhea" id="RHEA-COMP:11604"/>
        <dbReference type="ChEBI" id="CHEBI:15378"/>
        <dbReference type="ChEBI" id="CHEBI:29999"/>
        <dbReference type="ChEBI" id="CHEBI:30616"/>
        <dbReference type="ChEBI" id="CHEBI:83421"/>
        <dbReference type="ChEBI" id="CHEBI:456216"/>
        <dbReference type="EC" id="2.7.12.2"/>
    </reaction>
</comment>
<evidence type="ECO:0000256" key="1">
    <source>
        <dbReference type="ARBA" id="ARBA00022679"/>
    </source>
</evidence>
<reference evidence="12 13" key="2">
    <citation type="journal article" date="2018" name="New Phytol.">
        <title>High intraspecific genome diversity in the model arbuscular mycorrhizal symbiont Rhizophagus irregularis.</title>
        <authorList>
            <person name="Chen E.C.H."/>
            <person name="Morin E."/>
            <person name="Beaudet D."/>
            <person name="Noel J."/>
            <person name="Yildirir G."/>
            <person name="Ndikumana S."/>
            <person name="Charron P."/>
            <person name="St-Onge C."/>
            <person name="Giorgi J."/>
            <person name="Kruger M."/>
            <person name="Marton T."/>
            <person name="Ropars J."/>
            <person name="Grigoriev I.V."/>
            <person name="Hainaut M."/>
            <person name="Henrissat B."/>
            <person name="Roux C."/>
            <person name="Martin F."/>
            <person name="Corradi N."/>
        </authorList>
    </citation>
    <scope>NUCLEOTIDE SEQUENCE [LARGE SCALE GENOMIC DNA]</scope>
    <source>
        <strain evidence="12 13">DAOM 197198</strain>
    </source>
</reference>
<dbReference type="EC" id="2.7.12.2" evidence="6"/>
<evidence type="ECO:0000256" key="10">
    <source>
        <dbReference type="PROSITE-ProRule" id="PRU10141"/>
    </source>
</evidence>
<dbReference type="SUPFAM" id="SSF56112">
    <property type="entry name" value="Protein kinase-like (PK-like)"/>
    <property type="match status" value="1"/>
</dbReference>
<evidence type="ECO:0000256" key="5">
    <source>
        <dbReference type="ARBA" id="ARBA00038035"/>
    </source>
</evidence>
<dbReference type="EMBL" id="AUPC02000340">
    <property type="protein sequence ID" value="POG61469.1"/>
    <property type="molecule type" value="Genomic_DNA"/>
</dbReference>
<evidence type="ECO:0000256" key="4">
    <source>
        <dbReference type="ARBA" id="ARBA00022840"/>
    </source>
</evidence>
<dbReference type="PROSITE" id="PS50011">
    <property type="entry name" value="PROTEIN_KINASE_DOM"/>
    <property type="match status" value="1"/>
</dbReference>
<comment type="catalytic activity">
    <reaction evidence="8">
        <text>L-threonyl-[protein] + ATP = O-phospho-L-threonyl-[protein] + ADP + H(+)</text>
        <dbReference type="Rhea" id="RHEA:46608"/>
        <dbReference type="Rhea" id="RHEA-COMP:11060"/>
        <dbReference type="Rhea" id="RHEA-COMP:11605"/>
        <dbReference type="ChEBI" id="CHEBI:15378"/>
        <dbReference type="ChEBI" id="CHEBI:30013"/>
        <dbReference type="ChEBI" id="CHEBI:30616"/>
        <dbReference type="ChEBI" id="CHEBI:61977"/>
        <dbReference type="ChEBI" id="CHEBI:456216"/>
        <dbReference type="EC" id="2.7.12.2"/>
    </reaction>
</comment>
<gene>
    <name evidence="12" type="ORF">GLOIN_2v1704001</name>
</gene>
<comment type="caution">
    <text evidence="12">The sequence shown here is derived from an EMBL/GenBank/DDBJ whole genome shotgun (WGS) entry which is preliminary data.</text>
</comment>
<feature type="domain" description="Protein kinase" evidence="11">
    <location>
        <begin position="37"/>
        <end position="120"/>
    </location>
</feature>
<reference evidence="12 13" key="1">
    <citation type="journal article" date="2013" name="Proc. Natl. Acad. Sci. U.S.A.">
        <title>Genome of an arbuscular mycorrhizal fungus provides insight into the oldest plant symbiosis.</title>
        <authorList>
            <person name="Tisserant E."/>
            <person name="Malbreil M."/>
            <person name="Kuo A."/>
            <person name="Kohler A."/>
            <person name="Symeonidi A."/>
            <person name="Balestrini R."/>
            <person name="Charron P."/>
            <person name="Duensing N."/>
            <person name="Frei Dit Frey N."/>
            <person name="Gianinazzi-Pearson V."/>
            <person name="Gilbert L.B."/>
            <person name="Handa Y."/>
            <person name="Herr J.R."/>
            <person name="Hijri M."/>
            <person name="Koul R."/>
            <person name="Kawaguchi M."/>
            <person name="Krajinski F."/>
            <person name="Lammers P.J."/>
            <person name="Masclaux F.G."/>
            <person name="Murat C."/>
            <person name="Morin E."/>
            <person name="Ndikumana S."/>
            <person name="Pagni M."/>
            <person name="Petitpierre D."/>
            <person name="Requena N."/>
            <person name="Rosikiewicz P."/>
            <person name="Riley R."/>
            <person name="Saito K."/>
            <person name="San Clemente H."/>
            <person name="Shapiro H."/>
            <person name="van Tuinen D."/>
            <person name="Becard G."/>
            <person name="Bonfante P."/>
            <person name="Paszkowski U."/>
            <person name="Shachar-Hill Y.Y."/>
            <person name="Tuskan G.A."/>
            <person name="Young P.W."/>
            <person name="Sanders I.R."/>
            <person name="Henrissat B."/>
            <person name="Rensing S.A."/>
            <person name="Grigoriev I.V."/>
            <person name="Corradi N."/>
            <person name="Roux C."/>
            <person name="Martin F."/>
        </authorList>
    </citation>
    <scope>NUCLEOTIDE SEQUENCE [LARGE SCALE GENOMIC DNA]</scope>
    <source>
        <strain evidence="12 13">DAOM 197198</strain>
    </source>
</reference>
<dbReference type="Gene3D" id="3.30.200.20">
    <property type="entry name" value="Phosphorylase Kinase, domain 1"/>
    <property type="match status" value="1"/>
</dbReference>
<proteinExistence type="inferred from homology"/>
<comment type="catalytic activity">
    <reaction evidence="9">
        <text>L-tyrosyl-[protein] + ATP = O-phospho-L-tyrosyl-[protein] + ADP + H(+)</text>
        <dbReference type="Rhea" id="RHEA:10596"/>
        <dbReference type="Rhea" id="RHEA-COMP:10136"/>
        <dbReference type="Rhea" id="RHEA-COMP:20101"/>
        <dbReference type="ChEBI" id="CHEBI:15378"/>
        <dbReference type="ChEBI" id="CHEBI:30616"/>
        <dbReference type="ChEBI" id="CHEBI:46858"/>
        <dbReference type="ChEBI" id="CHEBI:61978"/>
        <dbReference type="ChEBI" id="CHEBI:456216"/>
        <dbReference type="EC" id="2.7.12.2"/>
    </reaction>
</comment>
<dbReference type="InterPro" id="IPR011009">
    <property type="entry name" value="Kinase-like_dom_sf"/>
</dbReference>
<evidence type="ECO:0000259" key="11">
    <source>
        <dbReference type="PROSITE" id="PS50011"/>
    </source>
</evidence>
<keyword evidence="3" id="KW-0418">Kinase</keyword>
<keyword evidence="13" id="KW-1185">Reference proteome</keyword>
<organism evidence="12 13">
    <name type="scientific">Rhizophagus irregularis (strain DAOM 181602 / DAOM 197198 / MUCL 43194)</name>
    <name type="common">Arbuscular mycorrhizal fungus</name>
    <name type="synonym">Glomus intraradices</name>
    <dbReference type="NCBI Taxonomy" id="747089"/>
    <lineage>
        <taxon>Eukaryota</taxon>
        <taxon>Fungi</taxon>
        <taxon>Fungi incertae sedis</taxon>
        <taxon>Mucoromycota</taxon>
        <taxon>Glomeromycotina</taxon>
        <taxon>Glomeromycetes</taxon>
        <taxon>Glomerales</taxon>
        <taxon>Glomeraceae</taxon>
        <taxon>Rhizophagus</taxon>
    </lineage>
</organism>
<dbReference type="GO" id="GO:0005524">
    <property type="term" value="F:ATP binding"/>
    <property type="evidence" value="ECO:0007669"/>
    <property type="project" value="UniProtKB-UniRule"/>
</dbReference>
<dbReference type="PANTHER" id="PTHR48013:SF9">
    <property type="entry name" value="DUAL SPECIFICITY MITOGEN-ACTIVATED PROTEIN KINASE KINASE 5"/>
    <property type="match status" value="1"/>
</dbReference>
<sequence>MSEFVKQTNNPNEKEWINWLDEAIKNEHIKYYDYEHFSKIRTIGSGAYSDVYRAKWKNTEKVFALKAFKNKERKDITLKEIIHEFKLLRKVDFHENIIRFLGISNRNEGKNNIDNYLISM</sequence>
<dbReference type="Proteomes" id="UP000018888">
    <property type="component" value="Unassembled WGS sequence"/>
</dbReference>
<dbReference type="InterPro" id="IPR017441">
    <property type="entry name" value="Protein_kinase_ATP_BS"/>
</dbReference>
<keyword evidence="1" id="KW-0808">Transferase</keyword>
<evidence type="ECO:0000256" key="8">
    <source>
        <dbReference type="ARBA" id="ARBA00049299"/>
    </source>
</evidence>
<evidence type="ECO:0000313" key="13">
    <source>
        <dbReference type="Proteomes" id="UP000018888"/>
    </source>
</evidence>
<dbReference type="Pfam" id="PF00069">
    <property type="entry name" value="Pkinase"/>
    <property type="match status" value="1"/>
</dbReference>
<dbReference type="PANTHER" id="PTHR48013">
    <property type="entry name" value="DUAL SPECIFICITY MITOGEN-ACTIVATED PROTEIN KINASE KINASE 5-RELATED"/>
    <property type="match status" value="1"/>
</dbReference>
<dbReference type="PROSITE" id="PS00107">
    <property type="entry name" value="PROTEIN_KINASE_ATP"/>
    <property type="match status" value="1"/>
</dbReference>
<name>A0A2P4P7V8_RHIID</name>
<evidence type="ECO:0000256" key="7">
    <source>
        <dbReference type="ARBA" id="ARBA00049014"/>
    </source>
</evidence>
<keyword evidence="4 10" id="KW-0067">ATP-binding</keyword>
<protein>
    <recommendedName>
        <fullName evidence="6">mitogen-activated protein kinase kinase</fullName>
        <ecNumber evidence="6">2.7.12.2</ecNumber>
    </recommendedName>
</protein>